<evidence type="ECO:0000256" key="6">
    <source>
        <dbReference type="ARBA" id="ARBA00022670"/>
    </source>
</evidence>
<evidence type="ECO:0000256" key="3">
    <source>
        <dbReference type="ARBA" id="ARBA00010088"/>
    </source>
</evidence>
<organism evidence="11 12">
    <name type="scientific">Effrenium voratum</name>
    <dbReference type="NCBI Taxonomy" id="2562239"/>
    <lineage>
        <taxon>Eukaryota</taxon>
        <taxon>Sar</taxon>
        <taxon>Alveolata</taxon>
        <taxon>Dinophyceae</taxon>
        <taxon>Suessiales</taxon>
        <taxon>Symbiodiniaceae</taxon>
        <taxon>Effrenium</taxon>
    </lineage>
</organism>
<accession>A0AA36JCL1</accession>
<evidence type="ECO:0000313" key="11">
    <source>
        <dbReference type="EMBL" id="CAJ1403184.1"/>
    </source>
</evidence>
<dbReference type="PANTHER" id="PTHR43722">
    <property type="entry name" value="PROLINE IMINOPEPTIDASE"/>
    <property type="match status" value="1"/>
</dbReference>
<dbReference type="InterPro" id="IPR002410">
    <property type="entry name" value="Peptidase_S33"/>
</dbReference>
<dbReference type="Pfam" id="PF00561">
    <property type="entry name" value="Abhydrolase_1"/>
    <property type="match status" value="1"/>
</dbReference>
<keyword evidence="6 8" id="KW-0645">Protease</keyword>
<dbReference type="InterPro" id="IPR029058">
    <property type="entry name" value="AB_hydrolase_fold"/>
</dbReference>
<dbReference type="AlphaFoldDB" id="A0AA36JCL1"/>
<dbReference type="Gene3D" id="3.40.50.1820">
    <property type="entry name" value="alpha/beta hydrolase"/>
    <property type="match status" value="1"/>
</dbReference>
<dbReference type="SUPFAM" id="SSF53474">
    <property type="entry name" value="alpha/beta-Hydrolases"/>
    <property type="match status" value="1"/>
</dbReference>
<comment type="caution">
    <text evidence="11">The sequence shown here is derived from an EMBL/GenBank/DDBJ whole genome shotgun (WGS) entry which is preliminary data.</text>
</comment>
<keyword evidence="4 8" id="KW-0031">Aminopeptidase</keyword>
<evidence type="ECO:0000256" key="8">
    <source>
        <dbReference type="RuleBase" id="RU003421"/>
    </source>
</evidence>
<dbReference type="GO" id="GO:0005737">
    <property type="term" value="C:cytoplasm"/>
    <property type="evidence" value="ECO:0007669"/>
    <property type="project" value="UniProtKB-SubCell"/>
</dbReference>
<reference evidence="11" key="1">
    <citation type="submission" date="2023-08" db="EMBL/GenBank/DDBJ databases">
        <authorList>
            <person name="Chen Y."/>
            <person name="Shah S."/>
            <person name="Dougan E. K."/>
            <person name="Thang M."/>
            <person name="Chan C."/>
        </authorList>
    </citation>
    <scope>NUCLEOTIDE SEQUENCE</scope>
</reference>
<sequence>MLGAPLRPPVLASPSARAAPLMARMPRLAHLARALAPAAALLPLLPRPERRPKVGPGPRPAGAARSLAVRCQGSELRPLYPEIEARKTGSMKTRDGKHEIYYEVSGNPKGKPAVFLHGGPGDGCSPKHRRLFDPEAYCVILFDQRGAGQSQPAGSLEENTTEKLLEDMEQLRELLGLESWMLVGGSWGSALALSYATRFPERVQGMVLYSVFVPSQEAIEFPYSAEGAGLFFPEAYEALLRAVPVEERKDVIAALAKRVTSPDPAVKLPAVSAYVSWILRLLTLTPDEALIAEAASKPEEAGPGPGIEMHYMVNRCFLDVDRLLGDLHRISHLPVKILHGRNDLICPPSNAWRLRQHLPLAQLTFVPLAGHSSSFAPALKSAIIEAIDSFR</sequence>
<dbReference type="InterPro" id="IPR005944">
    <property type="entry name" value="Pro_iminopeptidase"/>
</dbReference>
<evidence type="ECO:0000256" key="1">
    <source>
        <dbReference type="ARBA" id="ARBA00001585"/>
    </source>
</evidence>
<evidence type="ECO:0000256" key="2">
    <source>
        <dbReference type="ARBA" id="ARBA00004496"/>
    </source>
</evidence>
<feature type="domain" description="AB hydrolase-1" evidence="10">
    <location>
        <begin position="114"/>
        <end position="374"/>
    </location>
</feature>
<dbReference type="EC" id="3.4.11.5" evidence="8"/>
<comment type="subcellular location">
    <subcellularLocation>
        <location evidence="2">Cytoplasm</location>
    </subcellularLocation>
</comment>
<evidence type="ECO:0000259" key="10">
    <source>
        <dbReference type="Pfam" id="PF00561"/>
    </source>
</evidence>
<comment type="similarity">
    <text evidence="3 8">Belongs to the peptidase S33 family.</text>
</comment>
<gene>
    <name evidence="11" type="ORF">EVOR1521_LOCUS25917</name>
</gene>
<dbReference type="GO" id="GO:0006508">
    <property type="term" value="P:proteolysis"/>
    <property type="evidence" value="ECO:0007669"/>
    <property type="project" value="UniProtKB-KW"/>
</dbReference>
<keyword evidence="12" id="KW-1185">Reference proteome</keyword>
<dbReference type="Proteomes" id="UP001178507">
    <property type="component" value="Unassembled WGS sequence"/>
</dbReference>
<dbReference type="PRINTS" id="PR00793">
    <property type="entry name" value="PROAMNOPTASE"/>
</dbReference>
<evidence type="ECO:0000256" key="9">
    <source>
        <dbReference type="SAM" id="MobiDB-lite"/>
    </source>
</evidence>
<dbReference type="InterPro" id="IPR000073">
    <property type="entry name" value="AB_hydrolase_1"/>
</dbReference>
<evidence type="ECO:0000256" key="4">
    <source>
        <dbReference type="ARBA" id="ARBA00022438"/>
    </source>
</evidence>
<evidence type="ECO:0000256" key="5">
    <source>
        <dbReference type="ARBA" id="ARBA00022490"/>
    </source>
</evidence>
<evidence type="ECO:0000256" key="7">
    <source>
        <dbReference type="ARBA" id="ARBA00022801"/>
    </source>
</evidence>
<dbReference type="EMBL" id="CAUJNA010003483">
    <property type="protein sequence ID" value="CAJ1403184.1"/>
    <property type="molecule type" value="Genomic_DNA"/>
</dbReference>
<dbReference type="NCBIfam" id="TIGR01249">
    <property type="entry name" value="pro_imino_pep_1"/>
    <property type="match status" value="1"/>
</dbReference>
<keyword evidence="5" id="KW-0963">Cytoplasm</keyword>
<protein>
    <recommendedName>
        <fullName evidence="8">Proline iminopeptidase</fullName>
        <ecNumber evidence="8">3.4.11.5</ecNumber>
    </recommendedName>
</protein>
<dbReference type="PANTHER" id="PTHR43722:SF1">
    <property type="entry name" value="PROLINE IMINOPEPTIDASE"/>
    <property type="match status" value="1"/>
</dbReference>
<evidence type="ECO:0000313" key="12">
    <source>
        <dbReference type="Proteomes" id="UP001178507"/>
    </source>
</evidence>
<keyword evidence="7 8" id="KW-0378">Hydrolase</keyword>
<name>A0AA36JCL1_9DINO</name>
<dbReference type="GO" id="GO:0004177">
    <property type="term" value="F:aminopeptidase activity"/>
    <property type="evidence" value="ECO:0007669"/>
    <property type="project" value="UniProtKB-KW"/>
</dbReference>
<comment type="catalytic activity">
    <reaction evidence="1 8">
        <text>Release of N-terminal proline from a peptide.</text>
        <dbReference type="EC" id="3.4.11.5"/>
    </reaction>
</comment>
<proteinExistence type="inferred from homology"/>
<dbReference type="PRINTS" id="PR00111">
    <property type="entry name" value="ABHYDROLASE"/>
</dbReference>
<feature type="region of interest" description="Disordered" evidence="9">
    <location>
        <begin position="47"/>
        <end position="66"/>
    </location>
</feature>